<keyword evidence="2" id="KW-1185">Reference proteome</keyword>
<accession>A0ABQ1FZ34</accession>
<dbReference type="EMBL" id="BMHF01000005">
    <property type="protein sequence ID" value="GGA33615.1"/>
    <property type="molecule type" value="Genomic_DNA"/>
</dbReference>
<evidence type="ECO:0000313" key="2">
    <source>
        <dbReference type="Proteomes" id="UP000609323"/>
    </source>
</evidence>
<dbReference type="RefSeq" id="WP_094094923.1">
    <property type="nucleotide sequence ID" value="NZ_BMHF01000005.1"/>
</dbReference>
<evidence type="ECO:0000313" key="1">
    <source>
        <dbReference type="EMBL" id="GGA33615.1"/>
    </source>
</evidence>
<reference evidence="2" key="1">
    <citation type="journal article" date="2019" name="Int. J. Syst. Evol. Microbiol.">
        <title>The Global Catalogue of Microorganisms (GCM) 10K type strain sequencing project: providing services to taxonomists for standard genome sequencing and annotation.</title>
        <authorList>
            <consortium name="The Broad Institute Genomics Platform"/>
            <consortium name="The Broad Institute Genome Sequencing Center for Infectious Disease"/>
            <person name="Wu L."/>
            <person name="Ma J."/>
        </authorList>
    </citation>
    <scope>NUCLEOTIDE SEQUENCE [LARGE SCALE GENOMIC DNA]</scope>
    <source>
        <strain evidence="2">CGMCC 1.15044</strain>
    </source>
</reference>
<comment type="caution">
    <text evidence="1">The sequence shown here is derived from an EMBL/GenBank/DDBJ whole genome shotgun (WGS) entry which is preliminary data.</text>
</comment>
<gene>
    <name evidence="1" type="ORF">GCM10010917_18520</name>
</gene>
<organism evidence="1 2">
    <name type="scientific">Paenibacillus physcomitrellae</name>
    <dbReference type="NCBI Taxonomy" id="1619311"/>
    <lineage>
        <taxon>Bacteria</taxon>
        <taxon>Bacillati</taxon>
        <taxon>Bacillota</taxon>
        <taxon>Bacilli</taxon>
        <taxon>Bacillales</taxon>
        <taxon>Paenibacillaceae</taxon>
        <taxon>Paenibacillus</taxon>
    </lineage>
</organism>
<proteinExistence type="predicted"/>
<dbReference type="Proteomes" id="UP000609323">
    <property type="component" value="Unassembled WGS sequence"/>
</dbReference>
<name>A0ABQ1FZ34_9BACL</name>
<sequence length="88" mass="10168">MEKKSIQLHNMRYEIADGHFVTYGQNGSELHRHPINELGFSEGKNAIDKHEMLYEFAVIFPDGNTINFRDRPDLGEFAEAFKKEKGVL</sequence>
<protein>
    <submittedName>
        <fullName evidence="1">Uncharacterized protein</fullName>
    </submittedName>
</protein>